<dbReference type="Proteomes" id="UP001500305">
    <property type="component" value="Unassembled WGS sequence"/>
</dbReference>
<keyword evidence="1" id="KW-0238">DNA-binding</keyword>
<evidence type="ECO:0000313" key="3">
    <source>
        <dbReference type="EMBL" id="GAA2227301.1"/>
    </source>
</evidence>
<evidence type="ECO:0000256" key="1">
    <source>
        <dbReference type="ARBA" id="ARBA00023125"/>
    </source>
</evidence>
<keyword evidence="4" id="KW-1185">Reference proteome</keyword>
<dbReference type="InterPro" id="IPR010998">
    <property type="entry name" value="Integrase_recombinase_N"/>
</dbReference>
<feature type="transmembrane region" description="Helical" evidence="2">
    <location>
        <begin position="69"/>
        <end position="89"/>
    </location>
</feature>
<keyword evidence="2" id="KW-0812">Transmembrane</keyword>
<proteinExistence type="predicted"/>
<dbReference type="Gene3D" id="1.10.150.130">
    <property type="match status" value="1"/>
</dbReference>
<dbReference type="EMBL" id="BAAATR010000001">
    <property type="protein sequence ID" value="GAA2227301.1"/>
    <property type="molecule type" value="Genomic_DNA"/>
</dbReference>
<evidence type="ECO:0008006" key="5">
    <source>
        <dbReference type="Google" id="ProtNLM"/>
    </source>
</evidence>
<evidence type="ECO:0000256" key="2">
    <source>
        <dbReference type="SAM" id="Phobius"/>
    </source>
</evidence>
<dbReference type="SUPFAM" id="SSF56349">
    <property type="entry name" value="DNA breaking-rejoining enzymes"/>
    <property type="match status" value="1"/>
</dbReference>
<gene>
    <name evidence="3" type="ORF">GCM10010430_03350</name>
</gene>
<reference evidence="3 4" key="1">
    <citation type="journal article" date="2019" name="Int. J. Syst. Evol. Microbiol.">
        <title>The Global Catalogue of Microorganisms (GCM) 10K type strain sequencing project: providing services to taxonomists for standard genome sequencing and annotation.</title>
        <authorList>
            <consortium name="The Broad Institute Genomics Platform"/>
            <consortium name="The Broad Institute Genome Sequencing Center for Infectious Disease"/>
            <person name="Wu L."/>
            <person name="Ma J."/>
        </authorList>
    </citation>
    <scope>NUCLEOTIDE SEQUENCE [LARGE SCALE GENOMIC DNA]</scope>
    <source>
        <strain evidence="3 4">JCM 7356</strain>
    </source>
</reference>
<keyword evidence="2" id="KW-1133">Transmembrane helix</keyword>
<evidence type="ECO:0000313" key="4">
    <source>
        <dbReference type="Proteomes" id="UP001500305"/>
    </source>
</evidence>
<protein>
    <recommendedName>
        <fullName evidence="5">Integrase</fullName>
    </recommendedName>
</protein>
<keyword evidence="2" id="KW-0472">Membrane</keyword>
<dbReference type="InterPro" id="IPR011010">
    <property type="entry name" value="DNA_brk_join_enz"/>
</dbReference>
<organism evidence="3 4">
    <name type="scientific">Kitasatospora cystarginea</name>
    <dbReference type="NCBI Taxonomy" id="58350"/>
    <lineage>
        <taxon>Bacteria</taxon>
        <taxon>Bacillati</taxon>
        <taxon>Actinomycetota</taxon>
        <taxon>Actinomycetes</taxon>
        <taxon>Kitasatosporales</taxon>
        <taxon>Streptomycetaceae</taxon>
        <taxon>Kitasatospora</taxon>
    </lineage>
</organism>
<accession>A0ABN3DCD6</accession>
<name>A0ABN3DCD6_9ACTN</name>
<comment type="caution">
    <text evidence="3">The sequence shown here is derived from an EMBL/GenBank/DDBJ whole genome shotgun (WGS) entry which is preliminary data.</text>
</comment>
<dbReference type="RefSeq" id="WP_344634331.1">
    <property type="nucleotide sequence ID" value="NZ_BAAATR010000001.1"/>
</dbReference>
<sequence>MTLGEWVPTWMEAQRVAPGTVAKRRRLLNTHLLPEWEHTPINQINLFAAKAWGARQTCSPTTVGHPLTLLSMILTGAVDAGYLLGNPLFKRNRRTGRSIDLQQKEDIWAQPHEARQIGERLGGVAGLMVITAAWTGLRWGELAGLHRDNCLLLRTDRVNGETSSAASCGSTHVWARSMKSSPS</sequence>